<dbReference type="GO" id="GO:0005524">
    <property type="term" value="F:ATP binding"/>
    <property type="evidence" value="ECO:0007669"/>
    <property type="project" value="InterPro"/>
</dbReference>
<evidence type="ECO:0000256" key="1">
    <source>
        <dbReference type="ARBA" id="ARBA00005575"/>
    </source>
</evidence>
<dbReference type="GO" id="GO:0005737">
    <property type="term" value="C:cytoplasm"/>
    <property type="evidence" value="ECO:0007669"/>
    <property type="project" value="TreeGrafter"/>
</dbReference>
<evidence type="ECO:0000313" key="11">
    <source>
        <dbReference type="Proteomes" id="UP000038010"/>
    </source>
</evidence>
<dbReference type="SUPFAM" id="SSF56112">
    <property type="entry name" value="Protein kinase-like (PK-like)"/>
    <property type="match status" value="1"/>
</dbReference>
<name>A0A0N0NRH4_9EURO</name>
<feature type="domain" description="Protein kinase" evidence="9">
    <location>
        <begin position="237"/>
        <end position="521"/>
    </location>
</feature>
<dbReference type="Proteomes" id="UP000038010">
    <property type="component" value="Unassembled WGS sequence"/>
</dbReference>
<feature type="region of interest" description="Disordered" evidence="7">
    <location>
        <begin position="1"/>
        <end position="23"/>
    </location>
</feature>
<dbReference type="PROSITE" id="PS50006">
    <property type="entry name" value="FHA_DOMAIN"/>
    <property type="match status" value="1"/>
</dbReference>
<dbReference type="PANTHER" id="PTHR44167:SF24">
    <property type="entry name" value="SERINE_THREONINE-PROTEIN KINASE CHK2"/>
    <property type="match status" value="1"/>
</dbReference>
<feature type="region of interest" description="Disordered" evidence="7">
    <location>
        <begin position="786"/>
        <end position="830"/>
    </location>
</feature>
<organism evidence="10 11">
    <name type="scientific">Cyphellophora attinorum</name>
    <dbReference type="NCBI Taxonomy" id="1664694"/>
    <lineage>
        <taxon>Eukaryota</taxon>
        <taxon>Fungi</taxon>
        <taxon>Dikarya</taxon>
        <taxon>Ascomycota</taxon>
        <taxon>Pezizomycotina</taxon>
        <taxon>Eurotiomycetes</taxon>
        <taxon>Chaetothyriomycetidae</taxon>
        <taxon>Chaetothyriales</taxon>
        <taxon>Cyphellophoraceae</taxon>
        <taxon>Cyphellophora</taxon>
    </lineage>
</organism>
<keyword evidence="4 10" id="KW-0808">Transferase</keyword>
<dbReference type="VEuPathDB" id="FungiDB:AB675_2859"/>
<dbReference type="SMART" id="SM00220">
    <property type="entry name" value="S_TKc"/>
    <property type="match status" value="1"/>
</dbReference>
<dbReference type="Pfam" id="PF00498">
    <property type="entry name" value="FHA"/>
    <property type="match status" value="1"/>
</dbReference>
<accession>A0A0N0NRH4</accession>
<reference evidence="10 11" key="1">
    <citation type="submission" date="2015-06" db="EMBL/GenBank/DDBJ databases">
        <title>Draft genome of the ant-associated black yeast Phialophora attae CBS 131958.</title>
        <authorList>
            <person name="Moreno L.F."/>
            <person name="Stielow B.J."/>
            <person name="de Hoog S."/>
            <person name="Vicente V.A."/>
            <person name="Weiss V.A."/>
            <person name="de Vries M."/>
            <person name="Cruz L.M."/>
            <person name="Souza E.M."/>
        </authorList>
    </citation>
    <scope>NUCLEOTIDE SEQUENCE [LARGE SCALE GENOMIC DNA]</scope>
    <source>
        <strain evidence="10 11">CBS 131958</strain>
    </source>
</reference>
<dbReference type="Gene3D" id="3.30.200.20">
    <property type="entry name" value="Phosphorylase Kinase, domain 1"/>
    <property type="match status" value="1"/>
</dbReference>
<dbReference type="RefSeq" id="XP_018005054.1">
    <property type="nucleotide sequence ID" value="XM_018142863.1"/>
</dbReference>
<dbReference type="GO" id="GO:0005634">
    <property type="term" value="C:nucleus"/>
    <property type="evidence" value="ECO:0007669"/>
    <property type="project" value="TreeGrafter"/>
</dbReference>
<dbReference type="SMART" id="SM00240">
    <property type="entry name" value="FHA"/>
    <property type="match status" value="1"/>
</dbReference>
<evidence type="ECO:0000256" key="7">
    <source>
        <dbReference type="SAM" id="MobiDB-lite"/>
    </source>
</evidence>
<dbReference type="PROSITE" id="PS50011">
    <property type="entry name" value="PROTEIN_KINASE_DOM"/>
    <property type="match status" value="1"/>
</dbReference>
<dbReference type="Gene3D" id="1.10.510.10">
    <property type="entry name" value="Transferase(Phosphotransferase) domain 1"/>
    <property type="match status" value="1"/>
</dbReference>
<comment type="caution">
    <text evidence="10">The sequence shown here is derived from an EMBL/GenBank/DDBJ whole genome shotgun (WGS) entry which is preliminary data.</text>
</comment>
<feature type="compositionally biased region" description="Polar residues" evidence="7">
    <location>
        <begin position="814"/>
        <end position="829"/>
    </location>
</feature>
<dbReference type="PROSITE" id="PS00108">
    <property type="entry name" value="PROTEIN_KINASE_ST"/>
    <property type="match status" value="1"/>
</dbReference>
<dbReference type="InterPro" id="IPR008271">
    <property type="entry name" value="Ser/Thr_kinase_AS"/>
</dbReference>
<evidence type="ECO:0000313" key="10">
    <source>
        <dbReference type="EMBL" id="KPI45091.1"/>
    </source>
</evidence>
<feature type="compositionally biased region" description="Polar residues" evidence="7">
    <location>
        <begin position="1"/>
        <end position="11"/>
    </location>
</feature>
<evidence type="ECO:0000256" key="5">
    <source>
        <dbReference type="ARBA" id="ARBA00047899"/>
    </source>
</evidence>
<dbReference type="GeneID" id="28734743"/>
<keyword evidence="11" id="KW-1185">Reference proteome</keyword>
<evidence type="ECO:0000259" key="9">
    <source>
        <dbReference type="PROSITE" id="PS50011"/>
    </source>
</evidence>
<gene>
    <name evidence="10" type="ORF">AB675_2859</name>
</gene>
<feature type="domain" description="FHA" evidence="8">
    <location>
        <begin position="98"/>
        <end position="152"/>
    </location>
</feature>
<feature type="region of interest" description="Disordered" evidence="7">
    <location>
        <begin position="739"/>
        <end position="774"/>
    </location>
</feature>
<dbReference type="OrthoDB" id="504170at2759"/>
<dbReference type="Gene3D" id="2.60.200.20">
    <property type="match status" value="1"/>
</dbReference>
<dbReference type="EMBL" id="LFJN01000002">
    <property type="protein sequence ID" value="KPI45091.1"/>
    <property type="molecule type" value="Genomic_DNA"/>
</dbReference>
<dbReference type="InterPro" id="IPR008984">
    <property type="entry name" value="SMAD_FHA_dom_sf"/>
</dbReference>
<evidence type="ECO:0000256" key="4">
    <source>
        <dbReference type="ARBA" id="ARBA00022777"/>
    </source>
</evidence>
<dbReference type="InterPro" id="IPR011009">
    <property type="entry name" value="Kinase-like_dom_sf"/>
</dbReference>
<keyword evidence="3" id="KW-0723">Serine/threonine-protein kinase</keyword>
<keyword evidence="4 10" id="KW-0418">Kinase</keyword>
<comment type="similarity">
    <text evidence="1">Belongs to the protein kinase superfamily. CAMK Ser/Thr protein kinase family. CHEK2 subfamily.</text>
</comment>
<dbReference type="Pfam" id="PF00069">
    <property type="entry name" value="Pkinase"/>
    <property type="match status" value="1"/>
</dbReference>
<dbReference type="InterPro" id="IPR000719">
    <property type="entry name" value="Prot_kinase_dom"/>
</dbReference>
<dbReference type="FunFam" id="3.30.200.20:FF:000470">
    <property type="entry name" value="Serine/threonine-protein kinase RAD53"/>
    <property type="match status" value="1"/>
</dbReference>
<evidence type="ECO:0000259" key="8">
    <source>
        <dbReference type="PROSITE" id="PS50006"/>
    </source>
</evidence>
<dbReference type="AlphaFoldDB" id="A0A0N0NRH4"/>
<proteinExistence type="inferred from homology"/>
<evidence type="ECO:0000256" key="6">
    <source>
        <dbReference type="ARBA" id="ARBA00048679"/>
    </source>
</evidence>
<dbReference type="PANTHER" id="PTHR44167">
    <property type="entry name" value="OVARIAN-SPECIFIC SERINE/THREONINE-PROTEIN KINASE LOK-RELATED"/>
    <property type="match status" value="1"/>
</dbReference>
<dbReference type="SUPFAM" id="SSF49879">
    <property type="entry name" value="SMAD/FHA domain"/>
    <property type="match status" value="1"/>
</dbReference>
<dbReference type="STRING" id="1664694.A0A0N0NRH4"/>
<dbReference type="InterPro" id="IPR000253">
    <property type="entry name" value="FHA_dom"/>
</dbReference>
<comment type="catalytic activity">
    <reaction evidence="6">
        <text>L-seryl-[protein] + ATP = O-phospho-L-seryl-[protein] + ADP + H(+)</text>
        <dbReference type="Rhea" id="RHEA:17989"/>
        <dbReference type="Rhea" id="RHEA-COMP:9863"/>
        <dbReference type="Rhea" id="RHEA-COMP:11604"/>
        <dbReference type="ChEBI" id="CHEBI:15378"/>
        <dbReference type="ChEBI" id="CHEBI:29999"/>
        <dbReference type="ChEBI" id="CHEBI:30616"/>
        <dbReference type="ChEBI" id="CHEBI:83421"/>
        <dbReference type="ChEBI" id="CHEBI:456216"/>
        <dbReference type="EC" id="2.7.11.1"/>
    </reaction>
</comment>
<evidence type="ECO:0000256" key="3">
    <source>
        <dbReference type="ARBA" id="ARBA00022527"/>
    </source>
</evidence>
<comment type="catalytic activity">
    <reaction evidence="5">
        <text>L-threonyl-[protein] + ATP = O-phospho-L-threonyl-[protein] + ADP + H(+)</text>
        <dbReference type="Rhea" id="RHEA:46608"/>
        <dbReference type="Rhea" id="RHEA-COMP:11060"/>
        <dbReference type="Rhea" id="RHEA-COMP:11605"/>
        <dbReference type="ChEBI" id="CHEBI:15378"/>
        <dbReference type="ChEBI" id="CHEBI:30013"/>
        <dbReference type="ChEBI" id="CHEBI:30616"/>
        <dbReference type="ChEBI" id="CHEBI:61977"/>
        <dbReference type="ChEBI" id="CHEBI:456216"/>
        <dbReference type="EC" id="2.7.11.1"/>
    </reaction>
</comment>
<dbReference type="GO" id="GO:0051598">
    <property type="term" value="P:meiotic recombination checkpoint signaling"/>
    <property type="evidence" value="ECO:0007669"/>
    <property type="project" value="TreeGrafter"/>
</dbReference>
<evidence type="ECO:0000256" key="2">
    <source>
        <dbReference type="ARBA" id="ARBA00012513"/>
    </source>
</evidence>
<dbReference type="GO" id="GO:0004674">
    <property type="term" value="F:protein serine/threonine kinase activity"/>
    <property type="evidence" value="ECO:0007669"/>
    <property type="project" value="UniProtKB-KW"/>
</dbReference>
<dbReference type="EC" id="2.7.11.1" evidence="2"/>
<protein>
    <recommendedName>
        <fullName evidence="2">non-specific serine/threonine protein kinase</fullName>
        <ecNumber evidence="2">2.7.11.1</ecNumber>
    </recommendedName>
</protein>
<sequence length="1003" mass="110611">MKGATQPQTQPLEDGRNGNHLSDVSNDDLTDVICLLNPQSTLAHAAVRATMLSGPQHIHQNDDLEGLTDFDIALPQYQEPREFALRLSSTVKSPRDGFVFGRNPDACDLLLTDDPAEKLISNKHFKIHVNSHGSLMLQDMSTNGTFVDDQHLRARRRDAMQKSPSLALKSGTIISVVGGGQARAETKFLVRIPNRGSFEDEYERNLRRYLELRGTVANFASMRESVYGNHWNGGALYNFTGIMGKGAFASVYRVQTKRDGIFYAAKELDKRRFIKNGILDIKFDNELKIMQNLKHPNIVEYIDTQNYENWVYIIMELLNHGELSAELRSRSYLPEAEVQQITRQVLHALYYLHRRGVTHRDIKPDNILIASRDPLIVKLGDFGLSKCVTDQETFLKTFCGTLLYCAPEVYPDYNSYAQGALPKRRRIGEAAAKASPYDESVDMWSFGAVVFHLLCGKAPITGRGDDRGAQMLSNIMTKDVDFEPLRRQGVSAAGIDFVAGLLNRDPLARPKEPECLRHQWLRDVPDILEYDEDDSGAELFRRALDAVDEAPEDEINEAMLQQLSQYAEVARAGGADDVHYPSLPTGVGSSMLDTVPPLPQARLFGEITPSVLKSSGVFGAPLAIERGTTPGEVEDRSNVAQATRAIQHGLENISVNDWRSRYSDDTDMSHADFPLPPGRALAAPSLLGAEAQIGDLNMASGSAALASNNAKTSHDGGKHIDPALLPSGAQSRPPIITTHATKQNPGGDIIDNENIPPTREANDGIDVSKGTGHVVSPRRKAVTFQGQETSYEGLPPLPLAQTMDTTPKRGPGTRNPSQEQSPVVKQQTGLEPGMGQYGCLTSVPGSYINVTIPLLRRETAWGRSPACTQQHYDTSDVCIARMALKIHFHSRGVEEVEQSGGDWTMVEGIEALVSTSTSTYIRINDVKLRKSTDDGHDFLFGKIYDGDVITVADETQADGRFLKLKAEILIGDSARPRPDDEAGFQIQQIRTEKWKEHLAAVVN</sequence>